<protein>
    <submittedName>
        <fullName evidence="2">Uncharacterized protein</fullName>
    </submittedName>
</protein>
<evidence type="ECO:0000313" key="3">
    <source>
        <dbReference type="Proteomes" id="UP000056090"/>
    </source>
</evidence>
<evidence type="ECO:0000256" key="1">
    <source>
        <dbReference type="SAM" id="Phobius"/>
    </source>
</evidence>
<dbReference type="EMBL" id="CP008849">
    <property type="protein sequence ID" value="AIG00020.1"/>
    <property type="molecule type" value="Genomic_DNA"/>
</dbReference>
<keyword evidence="1" id="KW-1133">Transmembrane helix</keyword>
<accession>A0A075NZE4</accession>
<sequence>MHYNAIVARLFKAHKIENRGLYSAISIAVMLISPVILLFFPLLGYWILAMPVTDIRFWLGLSLLLAISKSMLSFHSAVVKVKYINWGIDCYGKHKFYTLYCVNRLIACTPVFILLAIGYAKAPLTPSSIISGITISLILAGFITLDSVWRLASSTPATSFAYSFQLRFLLTPLLRLYLRWILFLFALSVQIYLMDSQQSFLFNLGIFTFIGMFTFTLLYTCSAYCFNYVESHRLFLMSLSARFYQSCWRNTRVVLFFIWAIAIALPWSRLLLF</sequence>
<dbReference type="GeneID" id="78256341"/>
<feature type="transmembrane region" description="Helical" evidence="1">
    <location>
        <begin position="55"/>
        <end position="75"/>
    </location>
</feature>
<dbReference type="AlphaFoldDB" id="A0A075NZE4"/>
<keyword evidence="1" id="KW-0812">Transmembrane</keyword>
<name>A0A075NZE4_9ALTE</name>
<organism evidence="2 3">
    <name type="scientific">Alteromonas australica</name>
    <dbReference type="NCBI Taxonomy" id="589873"/>
    <lineage>
        <taxon>Bacteria</taxon>
        <taxon>Pseudomonadati</taxon>
        <taxon>Pseudomonadota</taxon>
        <taxon>Gammaproteobacteria</taxon>
        <taxon>Alteromonadales</taxon>
        <taxon>Alteromonadaceae</taxon>
        <taxon>Alteromonas/Salinimonas group</taxon>
        <taxon>Alteromonas</taxon>
    </lineage>
</organism>
<proteinExistence type="predicted"/>
<feature type="transmembrane region" description="Helical" evidence="1">
    <location>
        <begin position="250"/>
        <end position="268"/>
    </location>
</feature>
<feature type="transmembrane region" description="Helical" evidence="1">
    <location>
        <begin position="200"/>
        <end position="229"/>
    </location>
</feature>
<feature type="transmembrane region" description="Helical" evidence="1">
    <location>
        <begin position="173"/>
        <end position="194"/>
    </location>
</feature>
<feature type="transmembrane region" description="Helical" evidence="1">
    <location>
        <begin position="96"/>
        <end position="117"/>
    </location>
</feature>
<feature type="transmembrane region" description="Helical" evidence="1">
    <location>
        <begin position="21"/>
        <end position="49"/>
    </location>
</feature>
<reference evidence="2 3" key="1">
    <citation type="submission" date="2014-06" db="EMBL/GenBank/DDBJ databases">
        <title>Genomes of Alteromonas australica, a world apart.</title>
        <authorList>
            <person name="Gonzaga A."/>
            <person name="Lopez-Perez M."/>
            <person name="Rodriguez-Valera F."/>
        </authorList>
    </citation>
    <scope>NUCLEOTIDE SEQUENCE [LARGE SCALE GENOMIC DNA]</scope>
    <source>
        <strain evidence="2 3">H 17</strain>
    </source>
</reference>
<dbReference type="KEGG" id="aal:EP13_15750"/>
<dbReference type="Proteomes" id="UP000056090">
    <property type="component" value="Chromosome"/>
</dbReference>
<feature type="transmembrane region" description="Helical" evidence="1">
    <location>
        <begin position="129"/>
        <end position="152"/>
    </location>
</feature>
<keyword evidence="1" id="KW-0472">Membrane</keyword>
<gene>
    <name evidence="2" type="ORF">EP13_15750</name>
</gene>
<keyword evidence="3" id="KW-1185">Reference proteome</keyword>
<dbReference type="RefSeq" id="WP_044058052.1">
    <property type="nucleotide sequence ID" value="NZ_CBCSKJ010000002.1"/>
</dbReference>
<evidence type="ECO:0000313" key="2">
    <source>
        <dbReference type="EMBL" id="AIG00020.1"/>
    </source>
</evidence>